<dbReference type="SUPFAM" id="SSF52058">
    <property type="entry name" value="L domain-like"/>
    <property type="match status" value="1"/>
</dbReference>
<dbReference type="Proteomes" id="UP000737018">
    <property type="component" value="Unassembled WGS sequence"/>
</dbReference>
<keyword evidence="10" id="KW-1185">Reference proteome</keyword>
<dbReference type="Pfam" id="PF00560">
    <property type="entry name" value="LRR_1"/>
    <property type="match status" value="1"/>
</dbReference>
<dbReference type="InterPro" id="IPR032675">
    <property type="entry name" value="LRR_dom_sf"/>
</dbReference>
<dbReference type="PANTHER" id="PTHR48061:SF2">
    <property type="entry name" value="RECEPTOR LIKE PROTEIN 30-LIKE"/>
    <property type="match status" value="1"/>
</dbReference>
<dbReference type="AlphaFoldDB" id="A0A8J4QLY5"/>
<evidence type="ECO:0000256" key="8">
    <source>
        <dbReference type="SAM" id="Phobius"/>
    </source>
</evidence>
<reference evidence="9" key="1">
    <citation type="submission" date="2020-03" db="EMBL/GenBank/DDBJ databases">
        <title>Castanea mollissima Vanexum genome sequencing.</title>
        <authorList>
            <person name="Staton M."/>
        </authorList>
    </citation>
    <scope>NUCLEOTIDE SEQUENCE</scope>
    <source>
        <tissue evidence="9">Leaf</tissue>
    </source>
</reference>
<keyword evidence="3" id="KW-0732">Signal</keyword>
<comment type="caution">
    <text evidence="9">The sequence shown here is derived from an EMBL/GenBank/DDBJ whole genome shotgun (WGS) entry which is preliminary data.</text>
</comment>
<evidence type="ECO:0000313" key="9">
    <source>
        <dbReference type="EMBL" id="KAF3955920.1"/>
    </source>
</evidence>
<name>A0A8J4QLY5_9ROSI</name>
<proteinExistence type="predicted"/>
<dbReference type="PANTHER" id="PTHR48061">
    <property type="entry name" value="LEUCINE-RICH REPEAT RECEPTOR PROTEIN KINASE EMS1-LIKE-RELATED"/>
    <property type="match status" value="1"/>
</dbReference>
<evidence type="ECO:0000256" key="2">
    <source>
        <dbReference type="ARBA" id="ARBA00022692"/>
    </source>
</evidence>
<keyword evidence="7" id="KW-0325">Glycoprotein</keyword>
<dbReference type="EMBL" id="JRKL02003245">
    <property type="protein sequence ID" value="KAF3955920.1"/>
    <property type="molecule type" value="Genomic_DNA"/>
</dbReference>
<comment type="subcellular location">
    <subcellularLocation>
        <location evidence="1">Membrane</location>
        <topology evidence="1">Single-pass type I membrane protein</topology>
    </subcellularLocation>
</comment>
<evidence type="ECO:0000256" key="3">
    <source>
        <dbReference type="ARBA" id="ARBA00022729"/>
    </source>
</evidence>
<protein>
    <submittedName>
        <fullName evidence="9">Uncharacterized protein</fullName>
    </submittedName>
</protein>
<gene>
    <name evidence="9" type="ORF">CMV_018916</name>
</gene>
<dbReference type="OrthoDB" id="1394818at2759"/>
<keyword evidence="4 8" id="KW-1133">Transmembrane helix</keyword>
<dbReference type="InterPro" id="IPR001611">
    <property type="entry name" value="Leu-rich_rpt"/>
</dbReference>
<keyword evidence="6" id="KW-0675">Receptor</keyword>
<dbReference type="InterPro" id="IPR046956">
    <property type="entry name" value="RLP23-like"/>
</dbReference>
<organism evidence="9 10">
    <name type="scientific">Castanea mollissima</name>
    <name type="common">Chinese chestnut</name>
    <dbReference type="NCBI Taxonomy" id="60419"/>
    <lineage>
        <taxon>Eukaryota</taxon>
        <taxon>Viridiplantae</taxon>
        <taxon>Streptophyta</taxon>
        <taxon>Embryophyta</taxon>
        <taxon>Tracheophyta</taxon>
        <taxon>Spermatophyta</taxon>
        <taxon>Magnoliopsida</taxon>
        <taxon>eudicotyledons</taxon>
        <taxon>Gunneridae</taxon>
        <taxon>Pentapetalae</taxon>
        <taxon>rosids</taxon>
        <taxon>fabids</taxon>
        <taxon>Fagales</taxon>
        <taxon>Fagaceae</taxon>
        <taxon>Castanea</taxon>
    </lineage>
</organism>
<accession>A0A8J4QLY5</accession>
<feature type="transmembrane region" description="Helical" evidence="8">
    <location>
        <begin position="209"/>
        <end position="231"/>
    </location>
</feature>
<evidence type="ECO:0000256" key="7">
    <source>
        <dbReference type="ARBA" id="ARBA00023180"/>
    </source>
</evidence>
<keyword evidence="5 8" id="KW-0472">Membrane</keyword>
<evidence type="ECO:0000256" key="4">
    <source>
        <dbReference type="ARBA" id="ARBA00022989"/>
    </source>
</evidence>
<evidence type="ECO:0000256" key="6">
    <source>
        <dbReference type="ARBA" id="ARBA00023170"/>
    </source>
</evidence>
<dbReference type="GO" id="GO:0016020">
    <property type="term" value="C:membrane"/>
    <property type="evidence" value="ECO:0007669"/>
    <property type="project" value="UniProtKB-SubCell"/>
</dbReference>
<dbReference type="Pfam" id="PF13855">
    <property type="entry name" value="LRR_8"/>
    <property type="match status" value="1"/>
</dbReference>
<sequence length="274" mass="31208">MSNGLRVLHLGRNNLTGKISDTFPSDCSLQTLNVNKNLLEGLVPKSLANCTNLEVLDIGNNQIHDVFPCYLKGISNLRVLVLQSNKFYGYVGCGGPNVTWPMLQIVDLASNNFSGKISIKTLPNSKAMMVDNEAQSELNDLHFEESYIHDLDPITSFIIKDYYQDMVLFSWNKGLYGCPLKTKCAYAEPRSSPPTSEDNDSNSWPLIDWNYISLELGFVFGLGMIIWPLVFCKRWRIQYCKHVDDILFRIFPQLYLGGKQYRGIRAHRNVGRRQ</sequence>
<keyword evidence="2 8" id="KW-0812">Transmembrane</keyword>
<evidence type="ECO:0000256" key="5">
    <source>
        <dbReference type="ARBA" id="ARBA00023136"/>
    </source>
</evidence>
<evidence type="ECO:0000313" key="10">
    <source>
        <dbReference type="Proteomes" id="UP000737018"/>
    </source>
</evidence>
<evidence type="ECO:0000256" key="1">
    <source>
        <dbReference type="ARBA" id="ARBA00004479"/>
    </source>
</evidence>
<dbReference type="Gene3D" id="3.80.10.10">
    <property type="entry name" value="Ribonuclease Inhibitor"/>
    <property type="match status" value="1"/>
</dbReference>